<feature type="region of interest" description="Disordered" evidence="1">
    <location>
        <begin position="194"/>
        <end position="215"/>
    </location>
</feature>
<comment type="caution">
    <text evidence="3">The sequence shown here is derived from an EMBL/GenBank/DDBJ whole genome shotgun (WGS) entry which is preliminary data.</text>
</comment>
<accession>A0A4R8QHQ9</accession>
<gene>
    <name evidence="3" type="ORF">CTRI78_v010833</name>
</gene>
<evidence type="ECO:0000313" key="3">
    <source>
        <dbReference type="EMBL" id="TDZ38421.1"/>
    </source>
</evidence>
<dbReference type="AlphaFoldDB" id="A0A4R8QHQ9"/>
<evidence type="ECO:0000313" key="4">
    <source>
        <dbReference type="Proteomes" id="UP000295703"/>
    </source>
</evidence>
<keyword evidence="2" id="KW-0812">Transmembrane</keyword>
<keyword evidence="2" id="KW-0472">Membrane</keyword>
<evidence type="ECO:0000256" key="1">
    <source>
        <dbReference type="SAM" id="MobiDB-lite"/>
    </source>
</evidence>
<feature type="region of interest" description="Disordered" evidence="1">
    <location>
        <begin position="111"/>
        <end position="159"/>
    </location>
</feature>
<proteinExistence type="predicted"/>
<dbReference type="Proteomes" id="UP000295703">
    <property type="component" value="Unassembled WGS sequence"/>
</dbReference>
<evidence type="ECO:0000256" key="2">
    <source>
        <dbReference type="SAM" id="Phobius"/>
    </source>
</evidence>
<feature type="transmembrane region" description="Helical" evidence="2">
    <location>
        <begin position="231"/>
        <end position="253"/>
    </location>
</feature>
<keyword evidence="2" id="KW-1133">Transmembrane helix</keyword>
<feature type="compositionally biased region" description="Basic and acidic residues" evidence="1">
    <location>
        <begin position="148"/>
        <end position="159"/>
    </location>
</feature>
<organism evidence="3 4">
    <name type="scientific">Colletotrichum trifolii</name>
    <dbReference type="NCBI Taxonomy" id="5466"/>
    <lineage>
        <taxon>Eukaryota</taxon>
        <taxon>Fungi</taxon>
        <taxon>Dikarya</taxon>
        <taxon>Ascomycota</taxon>
        <taxon>Pezizomycotina</taxon>
        <taxon>Sordariomycetes</taxon>
        <taxon>Hypocreomycetidae</taxon>
        <taxon>Glomerellales</taxon>
        <taxon>Glomerellaceae</taxon>
        <taxon>Colletotrichum</taxon>
        <taxon>Colletotrichum orbiculare species complex</taxon>
    </lineage>
</organism>
<name>A0A4R8QHQ9_COLTR</name>
<keyword evidence="4" id="KW-1185">Reference proteome</keyword>
<feature type="compositionally biased region" description="Basic residues" evidence="1">
    <location>
        <begin position="196"/>
        <end position="207"/>
    </location>
</feature>
<protein>
    <submittedName>
        <fullName evidence="3">Uncharacterized protein</fullName>
    </submittedName>
</protein>
<sequence>MIMSVTPDADGYVTIYMVTSFGRRGIERAMREQPHTWLVRQASQYLPIGEASHPQADVPRLRLSAFGPNLRSGSYVNISVPHRIKLSALGPVGGRNDPFLDDASRELVRQATDTKDRSTVGVSDSDSDCTDSDSRRSVQPAISEVEDRETKLHPRSEGEELRFTQEYAITQFIDEAVDTTGGHEMTLKDEIQAEKKRTRNRKNRERKRRNEAARKRTASDALLGRLLAQEALIGAVIIAIGIGLAVVAVRGYAVYM</sequence>
<reference evidence="3 4" key="1">
    <citation type="submission" date="2018-12" db="EMBL/GenBank/DDBJ databases">
        <title>Genome sequence and assembly of Colletotrichum trifolii.</title>
        <authorList>
            <person name="Gan P."/>
            <person name="Shirasu K."/>
        </authorList>
    </citation>
    <scope>NUCLEOTIDE SEQUENCE [LARGE SCALE GENOMIC DNA]</scope>
    <source>
        <strain evidence="3 4">543-2</strain>
    </source>
</reference>
<dbReference type="EMBL" id="RYZW01000200">
    <property type="protein sequence ID" value="TDZ38421.1"/>
    <property type="molecule type" value="Genomic_DNA"/>
</dbReference>